<keyword evidence="1" id="KW-0812">Transmembrane</keyword>
<gene>
    <name evidence="2" type="ORF">WMSIL1_LOCUS9795</name>
</gene>
<keyword evidence="3" id="KW-1185">Reference proteome</keyword>
<evidence type="ECO:0000313" key="2">
    <source>
        <dbReference type="EMBL" id="VUZ50983.1"/>
    </source>
</evidence>
<organism evidence="2 3">
    <name type="scientific">Hymenolepis diminuta</name>
    <name type="common">Rat tapeworm</name>
    <dbReference type="NCBI Taxonomy" id="6216"/>
    <lineage>
        <taxon>Eukaryota</taxon>
        <taxon>Metazoa</taxon>
        <taxon>Spiralia</taxon>
        <taxon>Lophotrochozoa</taxon>
        <taxon>Platyhelminthes</taxon>
        <taxon>Cestoda</taxon>
        <taxon>Eucestoda</taxon>
        <taxon>Cyclophyllidea</taxon>
        <taxon>Hymenolepididae</taxon>
        <taxon>Hymenolepis</taxon>
    </lineage>
</organism>
<evidence type="ECO:0000313" key="3">
    <source>
        <dbReference type="Proteomes" id="UP000321570"/>
    </source>
</evidence>
<dbReference type="AlphaFoldDB" id="A0A564YWB3"/>
<accession>A0A564YWB3</accession>
<name>A0A564YWB3_HYMDI</name>
<sequence>TPCIFQNYRLFAFSTIIPQFFRPRSWSDFIYVPMTHNPCLSDMSKRAPRFPLFSNNCLASHKRHICAHALAWPYPSDSYKTIFVVQTTRHACQLRPPTLLPLSLSPLLVVVSLNTFWSTQLLVFFFTIVVSSYSNSCKLVTVNVVVIC</sequence>
<keyword evidence="1" id="KW-0472">Membrane</keyword>
<proteinExistence type="predicted"/>
<dbReference type="EMBL" id="CABIJS010000410">
    <property type="protein sequence ID" value="VUZ50983.1"/>
    <property type="molecule type" value="Genomic_DNA"/>
</dbReference>
<keyword evidence="1" id="KW-1133">Transmembrane helix</keyword>
<evidence type="ECO:0000256" key="1">
    <source>
        <dbReference type="SAM" id="Phobius"/>
    </source>
</evidence>
<feature type="non-terminal residue" evidence="2">
    <location>
        <position position="1"/>
    </location>
</feature>
<reference evidence="2 3" key="1">
    <citation type="submission" date="2019-07" db="EMBL/GenBank/DDBJ databases">
        <authorList>
            <person name="Jastrzebski P J."/>
            <person name="Paukszto L."/>
            <person name="Jastrzebski P J."/>
        </authorList>
    </citation>
    <scope>NUCLEOTIDE SEQUENCE [LARGE SCALE GENOMIC DNA]</scope>
    <source>
        <strain evidence="2 3">WMS-il1</strain>
    </source>
</reference>
<feature type="transmembrane region" description="Helical" evidence="1">
    <location>
        <begin position="107"/>
        <end position="130"/>
    </location>
</feature>
<dbReference type="Proteomes" id="UP000321570">
    <property type="component" value="Unassembled WGS sequence"/>
</dbReference>
<protein>
    <submittedName>
        <fullName evidence="2">Uncharacterized protein</fullName>
    </submittedName>
</protein>